<accession>A0ABY7FZX8</accession>
<evidence type="ECO:0000259" key="1">
    <source>
        <dbReference type="PROSITE" id="PS50234"/>
    </source>
</evidence>
<dbReference type="InterPro" id="IPR051266">
    <property type="entry name" value="CLCR"/>
</dbReference>
<name>A0ABY7FZX8_MYAAR</name>
<protein>
    <submittedName>
        <fullName evidence="2">CLCA4-like protein</fullName>
    </submittedName>
</protein>
<dbReference type="InterPro" id="IPR013642">
    <property type="entry name" value="CLCA_N"/>
</dbReference>
<dbReference type="CDD" id="cd00198">
    <property type="entry name" value="vWFA"/>
    <property type="match status" value="1"/>
</dbReference>
<dbReference type="Proteomes" id="UP001164746">
    <property type="component" value="Chromosome 15"/>
</dbReference>
<dbReference type="SMART" id="SM00327">
    <property type="entry name" value="VWA"/>
    <property type="match status" value="1"/>
</dbReference>
<feature type="non-terminal residue" evidence="2">
    <location>
        <position position="1"/>
    </location>
</feature>
<dbReference type="SUPFAM" id="SSF53300">
    <property type="entry name" value="vWA-like"/>
    <property type="match status" value="1"/>
</dbReference>
<feature type="non-terminal residue" evidence="2">
    <location>
        <position position="597"/>
    </location>
</feature>
<dbReference type="PANTHER" id="PTHR10579">
    <property type="entry name" value="CALCIUM-ACTIVATED CHLORIDE CHANNEL REGULATOR"/>
    <property type="match status" value="1"/>
</dbReference>
<dbReference type="InterPro" id="IPR002035">
    <property type="entry name" value="VWF_A"/>
</dbReference>
<gene>
    <name evidence="2" type="ORF">MAR_013229</name>
</gene>
<dbReference type="Gene3D" id="3.40.50.410">
    <property type="entry name" value="von Willebrand factor, type A domain"/>
    <property type="match status" value="1"/>
</dbReference>
<dbReference type="EMBL" id="CP111026">
    <property type="protein sequence ID" value="WAR27525.1"/>
    <property type="molecule type" value="Genomic_DNA"/>
</dbReference>
<dbReference type="PROSITE" id="PS50234">
    <property type="entry name" value="VWFA"/>
    <property type="match status" value="1"/>
</dbReference>
<sequence>CTENVEGRVSRVPCKKPQNVTDCDVNNTAKKMDSLCRFCPSISQSTNTSIMSFQFVPSIAMFCDKDEPATPAWKRHNRRAPNRQNKMCKGKSAWEVMREHDDFVNGASPILQKDTDTSPDFDIIQEGDAIRVFVLDVSGSMSGSRIESLHDTGDYVLQEVLRNGSWLGIVWFNSSATQANEIVQITDNSVRVKLSQNLPSIGSGGTCIGCGINLAIEMLETKFGSVKGCEIILMSDGADGNAIQLTTAEQKAISTGVVIHAVSISQAADPRMISLASETGGKHFNYLDQGGISFAAVFSEAVSGLVTGTNNQALTILSESVRVPSDRLHFTFQIETGLEKSTSVSIFTPTSASLNMMITGTESYFEYSKVGKSLTWIQEHLKTGEYNVTVTSSNHHTWDYIVKSFPSEPHPILVTSRLSTTQFDFSLESADLPVLYVDITKGKAPVVGANIEAHVEASSNLCTLSPKDNGQDPDSLEGDGTYSVYLLPNCLTNGRLNIRVTVSGKANGTSVITSIDGALAIDESDAEPEIISDSFQRFSLPEPIFIKQFSESLSDMVAPGQITDVDIVNIETRMTSNGESRNFTISWTATGNDMNNG</sequence>
<dbReference type="Pfam" id="PF08434">
    <property type="entry name" value="CLCA"/>
    <property type="match status" value="1"/>
</dbReference>
<dbReference type="InterPro" id="IPR036465">
    <property type="entry name" value="vWFA_dom_sf"/>
</dbReference>
<reference evidence="2" key="1">
    <citation type="submission" date="2022-11" db="EMBL/GenBank/DDBJ databases">
        <title>Centuries of genome instability and evolution in soft-shell clam transmissible cancer (bioRxiv).</title>
        <authorList>
            <person name="Hart S.F.M."/>
            <person name="Yonemitsu M.A."/>
            <person name="Giersch R.M."/>
            <person name="Beal B.F."/>
            <person name="Arriagada G."/>
            <person name="Davis B.W."/>
            <person name="Ostrander E.A."/>
            <person name="Goff S.P."/>
            <person name="Metzger M.J."/>
        </authorList>
    </citation>
    <scope>NUCLEOTIDE SEQUENCE</scope>
    <source>
        <strain evidence="2">MELC-2E11</strain>
        <tissue evidence="2">Siphon/mantle</tissue>
    </source>
</reference>
<proteinExistence type="predicted"/>
<evidence type="ECO:0000313" key="2">
    <source>
        <dbReference type="EMBL" id="WAR27525.1"/>
    </source>
</evidence>
<evidence type="ECO:0000313" key="3">
    <source>
        <dbReference type="Proteomes" id="UP001164746"/>
    </source>
</evidence>
<feature type="domain" description="VWFA" evidence="1">
    <location>
        <begin position="132"/>
        <end position="302"/>
    </location>
</feature>
<dbReference type="PANTHER" id="PTHR10579:SF177">
    <property type="entry name" value="CALCIUM-ACTIVATED CHLORIDE CHANNEL REGULATOR 4-LIKE PROTEIN"/>
    <property type="match status" value="1"/>
</dbReference>
<keyword evidence="3" id="KW-1185">Reference proteome</keyword>
<dbReference type="Pfam" id="PF00092">
    <property type="entry name" value="VWA"/>
    <property type="match status" value="1"/>
</dbReference>
<organism evidence="2 3">
    <name type="scientific">Mya arenaria</name>
    <name type="common">Soft-shell clam</name>
    <dbReference type="NCBI Taxonomy" id="6604"/>
    <lineage>
        <taxon>Eukaryota</taxon>
        <taxon>Metazoa</taxon>
        <taxon>Spiralia</taxon>
        <taxon>Lophotrochozoa</taxon>
        <taxon>Mollusca</taxon>
        <taxon>Bivalvia</taxon>
        <taxon>Autobranchia</taxon>
        <taxon>Heteroconchia</taxon>
        <taxon>Euheterodonta</taxon>
        <taxon>Imparidentia</taxon>
        <taxon>Neoheterodontei</taxon>
        <taxon>Myida</taxon>
        <taxon>Myoidea</taxon>
        <taxon>Myidae</taxon>
        <taxon>Mya</taxon>
    </lineage>
</organism>